<sequence length="208" mass="23704">MLRILIILFCFLGTAISLHCLFCDSIEKCKNSFDVECPPGTKCYTVKKRGVVTDRGCAHSCEHVINLRSSAICKDCQHDYCNRENVLPHNVDIEHHQNENGEIKTLKEGEGSLTDKGCGHCEAITLNPSSFCKDRRQTTDYKMILKMQLGKIDINTEDFFTTNTFTKTRSNNTFHWKAGKTKTRRNFFIHRTLSRVAISSDRPPISPN</sequence>
<accession>E3N743</accession>
<reference evidence="2" key="1">
    <citation type="submission" date="2007-07" db="EMBL/GenBank/DDBJ databases">
        <title>PCAP assembly of the Caenorhabditis remanei genome.</title>
        <authorList>
            <consortium name="The Caenorhabditis remanei Sequencing Consortium"/>
            <person name="Wilson R.K."/>
        </authorList>
    </citation>
    <scope>NUCLEOTIDE SEQUENCE [LARGE SCALE GENOMIC DNA]</scope>
    <source>
        <strain evidence="2">PB4641</strain>
    </source>
</reference>
<dbReference type="OrthoDB" id="5807385at2759"/>
<evidence type="ECO:0000313" key="3">
    <source>
        <dbReference type="Proteomes" id="UP000008281"/>
    </source>
</evidence>
<name>E3N743_CAERE</name>
<protein>
    <submittedName>
        <fullName evidence="2">Uncharacterized protein</fullName>
    </submittedName>
</protein>
<keyword evidence="1" id="KW-0732">Signal</keyword>
<evidence type="ECO:0000313" key="2">
    <source>
        <dbReference type="EMBL" id="EFO88366.1"/>
    </source>
</evidence>
<proteinExistence type="predicted"/>
<dbReference type="EMBL" id="DS268545">
    <property type="protein sequence ID" value="EFO88366.1"/>
    <property type="molecule type" value="Genomic_DNA"/>
</dbReference>
<keyword evidence="3" id="KW-1185">Reference proteome</keyword>
<dbReference type="Proteomes" id="UP000008281">
    <property type="component" value="Unassembled WGS sequence"/>
</dbReference>
<evidence type="ECO:0000256" key="1">
    <source>
        <dbReference type="SAM" id="SignalP"/>
    </source>
</evidence>
<feature type="signal peptide" evidence="1">
    <location>
        <begin position="1"/>
        <end position="17"/>
    </location>
</feature>
<gene>
    <name evidence="2" type="ORF">CRE_11403</name>
</gene>
<dbReference type="InParanoid" id="E3N743"/>
<feature type="chain" id="PRO_5003176085" evidence="1">
    <location>
        <begin position="18"/>
        <end position="208"/>
    </location>
</feature>
<dbReference type="AlphaFoldDB" id="E3N743"/>
<dbReference type="HOGENOM" id="CLU_1321989_0_0_1"/>
<organism evidence="3">
    <name type="scientific">Caenorhabditis remanei</name>
    <name type="common">Caenorhabditis vulgaris</name>
    <dbReference type="NCBI Taxonomy" id="31234"/>
    <lineage>
        <taxon>Eukaryota</taxon>
        <taxon>Metazoa</taxon>
        <taxon>Ecdysozoa</taxon>
        <taxon>Nematoda</taxon>
        <taxon>Chromadorea</taxon>
        <taxon>Rhabditida</taxon>
        <taxon>Rhabditina</taxon>
        <taxon>Rhabditomorpha</taxon>
        <taxon>Rhabditoidea</taxon>
        <taxon>Rhabditidae</taxon>
        <taxon>Peloderinae</taxon>
        <taxon>Caenorhabditis</taxon>
    </lineage>
</organism>
<dbReference type="InterPro" id="IPR045860">
    <property type="entry name" value="Snake_toxin-like_sf"/>
</dbReference>
<dbReference type="SUPFAM" id="SSF57302">
    <property type="entry name" value="Snake toxin-like"/>
    <property type="match status" value="1"/>
</dbReference>